<dbReference type="RefSeq" id="WP_198524447.1">
    <property type="nucleotide sequence ID" value="NC_003028.3"/>
</dbReference>
<evidence type="ECO:0000256" key="1">
    <source>
        <dbReference type="SAM" id="MobiDB-lite"/>
    </source>
</evidence>
<evidence type="ECO:0000313" key="2">
    <source>
        <dbReference type="EMBL" id="AAK74754.1"/>
    </source>
</evidence>
<keyword evidence="3" id="KW-1185">Reference proteome</keyword>
<protein>
    <submittedName>
        <fullName evidence="2">Pep27 protein</fullName>
    </submittedName>
</protein>
<organism evidence="2 3">
    <name type="scientific">Streptococcus pneumoniae serotype 4 (strain ATCC BAA-334 / TIGR4)</name>
    <dbReference type="NCBI Taxonomy" id="170187"/>
    <lineage>
        <taxon>Bacteria</taxon>
        <taxon>Bacillati</taxon>
        <taxon>Bacillota</taxon>
        <taxon>Bacilli</taxon>
        <taxon>Lactobacillales</taxon>
        <taxon>Streptococcaceae</taxon>
        <taxon>Streptococcus</taxon>
    </lineage>
</organism>
<proteinExistence type="predicted"/>
<sequence>MRKEFHNVLSSGQLLADKRPARDYNRK</sequence>
<feature type="region of interest" description="Disordered" evidence="1">
    <location>
        <begin position="1"/>
        <end position="27"/>
    </location>
</feature>
<name>A0A0H2UNY9_STRPN</name>
<dbReference type="Proteomes" id="UP000000585">
    <property type="component" value="Chromosome"/>
</dbReference>
<dbReference type="AlphaFoldDB" id="A0A0H2UNY9"/>
<feature type="compositionally biased region" description="Basic and acidic residues" evidence="1">
    <location>
        <begin position="16"/>
        <end position="27"/>
    </location>
</feature>
<accession>A0A0H2UNY9</accession>
<dbReference type="PaxDb" id="170187-SP_0602"/>
<reference evidence="2 3" key="1">
    <citation type="journal article" date="2001" name="Science">
        <title>Complete genome sequence of a virulent isolate of Streptococcus pneumoniae.</title>
        <authorList>
            <person name="Tettelin H."/>
            <person name="Nelson K.E."/>
            <person name="Paulsen I.T."/>
            <person name="Eisen J.A."/>
            <person name="Read T.D."/>
            <person name="Peterson S."/>
            <person name="Heidelberg J."/>
            <person name="DeBoy R.T."/>
            <person name="Haft D.H."/>
            <person name="Dodson R.J."/>
            <person name="Durkin A.S."/>
            <person name="Gwinn M."/>
            <person name="Kolonay J.F."/>
            <person name="Nelson W.C."/>
            <person name="Peterson J.D."/>
            <person name="Umayam L.A."/>
            <person name="White O."/>
            <person name="Salzberg S.L."/>
            <person name="Lewis M.R."/>
            <person name="Radune D."/>
            <person name="Holtzapple E."/>
            <person name="Khouri H."/>
            <person name="Wolf A.M."/>
            <person name="Utterback T.R."/>
            <person name="Hansen C.L."/>
            <person name="McDonald L.A."/>
            <person name="Feldblyum T.V."/>
            <person name="Angiuoli S."/>
            <person name="Dickinson T."/>
            <person name="Hickey E.K."/>
            <person name="Holt I.E."/>
            <person name="Loftus B.J."/>
            <person name="Yang F."/>
            <person name="Smith H.O."/>
            <person name="Venter J.C."/>
            <person name="Dougherty B.A."/>
            <person name="Morrison D.A."/>
            <person name="Hollingshead S.K."/>
            <person name="Fraser C.M."/>
        </authorList>
    </citation>
    <scope>NUCLEOTIDE SEQUENCE [LARGE SCALE GENOMIC DNA]</scope>
    <source>
        <strain evidence="3">ATCC BAA-334 / TIGR4</strain>
    </source>
</reference>
<dbReference type="EnsemblBacteria" id="AAK74754">
    <property type="protein sequence ID" value="AAK74754"/>
    <property type="gene ID" value="SP_0602"/>
</dbReference>
<dbReference type="EMBL" id="AE005672">
    <property type="protein sequence ID" value="AAK74754.1"/>
    <property type="molecule type" value="Genomic_DNA"/>
</dbReference>
<dbReference type="KEGG" id="spn:SP_0602"/>
<gene>
    <name evidence="2" type="primary">pep27</name>
    <name evidence="2" type="ordered locus">SP_0602</name>
</gene>
<evidence type="ECO:0000313" key="3">
    <source>
        <dbReference type="Proteomes" id="UP000000585"/>
    </source>
</evidence>